<keyword evidence="2" id="KW-1185">Reference proteome</keyword>
<dbReference type="CTD" id="20325615"/>
<dbReference type="GeneID" id="20325615"/>
<evidence type="ECO:0000313" key="1">
    <source>
        <dbReference type="EMBL" id="KER19883.1"/>
    </source>
</evidence>
<dbReference type="Proteomes" id="UP000054324">
    <property type="component" value="Unassembled WGS sequence"/>
</dbReference>
<evidence type="ECO:0000313" key="2">
    <source>
        <dbReference type="Proteomes" id="UP000054324"/>
    </source>
</evidence>
<dbReference type="EMBL" id="KL597122">
    <property type="protein sequence ID" value="KER19883.1"/>
    <property type="molecule type" value="Genomic_DNA"/>
</dbReference>
<dbReference type="AlphaFoldDB" id="A0A074YYY7"/>
<protein>
    <submittedName>
        <fullName evidence="1">Uncharacterized protein</fullName>
    </submittedName>
</protein>
<dbReference type="KEGG" id="ovi:T265_11447"/>
<dbReference type="RefSeq" id="XP_009176367.1">
    <property type="nucleotide sequence ID" value="XM_009178103.1"/>
</dbReference>
<organism evidence="1 2">
    <name type="scientific">Opisthorchis viverrini</name>
    <name type="common">Southeast Asian liver fluke</name>
    <dbReference type="NCBI Taxonomy" id="6198"/>
    <lineage>
        <taxon>Eukaryota</taxon>
        <taxon>Metazoa</taxon>
        <taxon>Spiralia</taxon>
        <taxon>Lophotrochozoa</taxon>
        <taxon>Platyhelminthes</taxon>
        <taxon>Trematoda</taxon>
        <taxon>Digenea</taxon>
        <taxon>Opisthorchiida</taxon>
        <taxon>Opisthorchiata</taxon>
        <taxon>Opisthorchiidae</taxon>
        <taxon>Opisthorchis</taxon>
    </lineage>
</organism>
<proteinExistence type="predicted"/>
<gene>
    <name evidence="1" type="ORF">T265_11447</name>
</gene>
<sequence length="97" mass="10858">MKCGIMVKPRGIYGLRRHPNDKATGEGVECYGILFKSNIGLQRARPDSPPILFDGIHIEVQSVHFALRRPTVVVQICVGVRRFDPLADISYSVVAYF</sequence>
<name>A0A074YYY7_OPIVI</name>
<accession>A0A074YYY7</accession>
<reference evidence="1 2" key="1">
    <citation type="submission" date="2013-11" db="EMBL/GenBank/DDBJ databases">
        <title>Opisthorchis viverrini - life in the bile duct.</title>
        <authorList>
            <person name="Young N.D."/>
            <person name="Nagarajan N."/>
            <person name="Lin S.J."/>
            <person name="Korhonen P.K."/>
            <person name="Jex A.R."/>
            <person name="Hall R.S."/>
            <person name="Safavi-Hemami H."/>
            <person name="Kaewkong W."/>
            <person name="Bertrand D."/>
            <person name="Gao S."/>
            <person name="Seet Q."/>
            <person name="Wongkham S."/>
            <person name="Teh B.T."/>
            <person name="Wongkham C."/>
            <person name="Intapan P.M."/>
            <person name="Maleewong W."/>
            <person name="Yang X."/>
            <person name="Hu M."/>
            <person name="Wang Z."/>
            <person name="Hofmann A."/>
            <person name="Sternberg P.W."/>
            <person name="Tan P."/>
            <person name="Wang J."/>
            <person name="Gasser R.B."/>
        </authorList>
    </citation>
    <scope>NUCLEOTIDE SEQUENCE [LARGE SCALE GENOMIC DNA]</scope>
</reference>